<gene>
    <name evidence="4" type="ORF">EI546_14560</name>
</gene>
<name>A0A410G6E6_9FLAO</name>
<dbReference type="InterPro" id="IPR026444">
    <property type="entry name" value="Secre_tail"/>
</dbReference>
<reference evidence="4 5" key="1">
    <citation type="submission" date="2019-01" db="EMBL/GenBank/DDBJ databases">
        <title>Complete genome sequencing of Aequorivita sp. H23M31.</title>
        <authorList>
            <person name="Bae J.-W."/>
        </authorList>
    </citation>
    <scope>NUCLEOTIDE SEQUENCE [LARGE SCALE GENOMIC DNA]</scope>
    <source>
        <strain evidence="4 5">H23M31</strain>
    </source>
</reference>
<dbReference type="Proteomes" id="UP000285517">
    <property type="component" value="Chromosome"/>
</dbReference>
<feature type="domain" description="Secretion system C-terminal sorting" evidence="3">
    <location>
        <begin position="178"/>
        <end position="236"/>
    </location>
</feature>
<feature type="signal peptide" evidence="2">
    <location>
        <begin position="1"/>
        <end position="19"/>
    </location>
</feature>
<dbReference type="EMBL" id="CP034951">
    <property type="protein sequence ID" value="QAA82864.1"/>
    <property type="molecule type" value="Genomic_DNA"/>
</dbReference>
<accession>A0A410G6E6</accession>
<organism evidence="4 5">
    <name type="scientific">Aequorivita ciconiae</name>
    <dbReference type="NCBI Taxonomy" id="2494375"/>
    <lineage>
        <taxon>Bacteria</taxon>
        <taxon>Pseudomonadati</taxon>
        <taxon>Bacteroidota</taxon>
        <taxon>Flavobacteriia</taxon>
        <taxon>Flavobacteriales</taxon>
        <taxon>Flavobacteriaceae</taxon>
        <taxon>Aequorivita</taxon>
    </lineage>
</organism>
<keyword evidence="5" id="KW-1185">Reference proteome</keyword>
<evidence type="ECO:0000256" key="2">
    <source>
        <dbReference type="SAM" id="SignalP"/>
    </source>
</evidence>
<sequence>MKFKLLFLALLGIMGIANAQFTITNTAGETLGDGAIINGDLMVNYDFFVTNNSSDIIYTRAEVVDIINATGDRFEFCYGECLTSISIGTTVPPAPFTIDIAPGETTGPGNHFLNGDAGNGTDILDYVFRFHQYDSSGTTEIGSPVTITYRYNPALSISGNSKVNLTIQSTVVRDRMVLNINEPVQMTMYDIQGRLVKQAHFEGGSQSVNVSDLSAQTYIVQFKNNTGAVMTTKIVVQ</sequence>
<evidence type="ECO:0000256" key="1">
    <source>
        <dbReference type="ARBA" id="ARBA00022729"/>
    </source>
</evidence>
<dbReference type="KEGG" id="aev:EI546_14560"/>
<dbReference type="NCBIfam" id="TIGR04183">
    <property type="entry name" value="Por_Secre_tail"/>
    <property type="match status" value="1"/>
</dbReference>
<dbReference type="OrthoDB" id="1247931at2"/>
<dbReference type="AlphaFoldDB" id="A0A410G6E6"/>
<evidence type="ECO:0000259" key="3">
    <source>
        <dbReference type="Pfam" id="PF18962"/>
    </source>
</evidence>
<evidence type="ECO:0000313" key="5">
    <source>
        <dbReference type="Proteomes" id="UP000285517"/>
    </source>
</evidence>
<keyword evidence="1 2" id="KW-0732">Signal</keyword>
<proteinExistence type="predicted"/>
<dbReference type="RefSeq" id="WP_128251228.1">
    <property type="nucleotide sequence ID" value="NZ_CP034951.1"/>
</dbReference>
<dbReference type="Pfam" id="PF18962">
    <property type="entry name" value="Por_Secre_tail"/>
    <property type="match status" value="1"/>
</dbReference>
<feature type="chain" id="PRO_5019224072" evidence="2">
    <location>
        <begin position="20"/>
        <end position="237"/>
    </location>
</feature>
<evidence type="ECO:0000313" key="4">
    <source>
        <dbReference type="EMBL" id="QAA82864.1"/>
    </source>
</evidence>
<protein>
    <submittedName>
        <fullName evidence="4">T9SS type A sorting domain-containing protein</fullName>
    </submittedName>
</protein>